<protein>
    <submittedName>
        <fullName evidence="2">Uncharacterized protein</fullName>
    </submittedName>
</protein>
<keyword evidence="1" id="KW-0472">Membrane</keyword>
<keyword evidence="1" id="KW-1133">Transmembrane helix</keyword>
<organism evidence="2">
    <name type="scientific">Spongospora subterranea</name>
    <dbReference type="NCBI Taxonomy" id="70186"/>
    <lineage>
        <taxon>Eukaryota</taxon>
        <taxon>Sar</taxon>
        <taxon>Rhizaria</taxon>
        <taxon>Endomyxa</taxon>
        <taxon>Phytomyxea</taxon>
        <taxon>Plasmodiophorida</taxon>
        <taxon>Plasmodiophoridae</taxon>
        <taxon>Spongospora</taxon>
    </lineage>
</organism>
<dbReference type="EMBL" id="HACM01004490">
    <property type="protein sequence ID" value="CRZ04932.1"/>
    <property type="molecule type" value="Transcribed_RNA"/>
</dbReference>
<accession>A0A0H5QT87</accession>
<reference evidence="2" key="1">
    <citation type="submission" date="2015-04" db="EMBL/GenBank/DDBJ databases">
        <title>The genome sequence of the plant pathogenic Rhizarian Plasmodiophora brassicae reveals insights in its biotrophic life cycle and the origin of chitin synthesis.</title>
        <authorList>
            <person name="Schwelm A."/>
            <person name="Fogelqvist J."/>
            <person name="Knaust A."/>
            <person name="Julke S."/>
            <person name="Lilja T."/>
            <person name="Dhandapani V."/>
            <person name="Bonilla-Rosso G."/>
            <person name="Karlsson M."/>
            <person name="Shevchenko A."/>
            <person name="Choi S.R."/>
            <person name="Kim H.G."/>
            <person name="Park J.Y."/>
            <person name="Lim Y.P."/>
            <person name="Ludwig-Muller J."/>
            <person name="Dixelius C."/>
        </authorList>
    </citation>
    <scope>NUCLEOTIDE SEQUENCE</scope>
    <source>
        <tissue evidence="2">Potato root galls</tissue>
    </source>
</reference>
<feature type="transmembrane region" description="Helical" evidence="1">
    <location>
        <begin position="70"/>
        <end position="89"/>
    </location>
</feature>
<dbReference type="AlphaFoldDB" id="A0A0H5QT87"/>
<proteinExistence type="predicted"/>
<evidence type="ECO:0000256" key="1">
    <source>
        <dbReference type="SAM" id="Phobius"/>
    </source>
</evidence>
<sequence>MVNAIYLQFFDPLMAGVCRSKEETLPQEMGEVESRFTEASLKMRISRLSIRNQVILAWQMLAQTPMDHRLISCSLLIRFFLLTVFAVFLDHYDDGMVGW</sequence>
<name>A0A0H5QT87_9EUKA</name>
<evidence type="ECO:0000313" key="2">
    <source>
        <dbReference type="EMBL" id="CRZ04932.1"/>
    </source>
</evidence>
<keyword evidence="1" id="KW-0812">Transmembrane</keyword>